<evidence type="ECO:0000256" key="1">
    <source>
        <dbReference type="SAM" id="Phobius"/>
    </source>
</evidence>
<evidence type="ECO:0000313" key="2">
    <source>
        <dbReference type="EMBL" id="MBM6876116.1"/>
    </source>
</evidence>
<protein>
    <submittedName>
        <fullName evidence="2">Acyltransferase family protein</fullName>
    </submittedName>
</protein>
<dbReference type="Proteomes" id="UP000728968">
    <property type="component" value="Unassembled WGS sequence"/>
</dbReference>
<keyword evidence="2" id="KW-0808">Transferase</keyword>
<dbReference type="RefSeq" id="WP_204716744.1">
    <property type="nucleotide sequence ID" value="NZ_JACJLT010000183.1"/>
</dbReference>
<evidence type="ECO:0000313" key="3">
    <source>
        <dbReference type="Proteomes" id="UP000728968"/>
    </source>
</evidence>
<sequence>MNYSKSKELIKNQILETKGIAILFMLLLHLFCTKNYAGLFEPLIFIGKYPLIYYLALFGDCCVAIYCFCSGYGLMYNYTRDRESFNKRNRKRILNLYIKYWIIFLIFIILIGTF</sequence>
<dbReference type="EMBL" id="JACJLT010000183">
    <property type="protein sequence ID" value="MBM6876116.1"/>
    <property type="molecule type" value="Genomic_DNA"/>
</dbReference>
<keyword evidence="3" id="KW-1185">Reference proteome</keyword>
<feature type="transmembrane region" description="Helical" evidence="1">
    <location>
        <begin position="96"/>
        <end position="113"/>
    </location>
</feature>
<keyword evidence="2" id="KW-0012">Acyltransferase</keyword>
<feature type="transmembrane region" description="Helical" evidence="1">
    <location>
        <begin position="51"/>
        <end position="75"/>
    </location>
</feature>
<dbReference type="GO" id="GO:0016746">
    <property type="term" value="F:acyltransferase activity"/>
    <property type="evidence" value="ECO:0007669"/>
    <property type="project" value="UniProtKB-KW"/>
</dbReference>
<gene>
    <name evidence="2" type="ORF">H6A04_10760</name>
</gene>
<keyword evidence="1" id="KW-1133">Transmembrane helix</keyword>
<comment type="caution">
    <text evidence="2">The sequence shown here is derived from an EMBL/GenBank/DDBJ whole genome shotgun (WGS) entry which is preliminary data.</text>
</comment>
<accession>A0ABS2G3W1</accession>
<feature type="transmembrane region" description="Helical" evidence="1">
    <location>
        <begin position="20"/>
        <end position="39"/>
    </location>
</feature>
<keyword evidence="1" id="KW-0472">Membrane</keyword>
<proteinExistence type="predicted"/>
<organism evidence="2 3">
    <name type="scientific">Fusobacterium mortiferum</name>
    <dbReference type="NCBI Taxonomy" id="850"/>
    <lineage>
        <taxon>Bacteria</taxon>
        <taxon>Fusobacteriati</taxon>
        <taxon>Fusobacteriota</taxon>
        <taxon>Fusobacteriia</taxon>
        <taxon>Fusobacteriales</taxon>
        <taxon>Fusobacteriaceae</taxon>
        <taxon>Fusobacterium</taxon>
    </lineage>
</organism>
<keyword evidence="1" id="KW-0812">Transmembrane</keyword>
<reference evidence="2 3" key="1">
    <citation type="journal article" date="2021" name="Sci. Rep.">
        <title>The distribution of antibiotic resistance genes in chicken gut microbiota commensals.</title>
        <authorList>
            <person name="Juricova H."/>
            <person name="Matiasovicova J."/>
            <person name="Kubasova T."/>
            <person name="Cejkova D."/>
            <person name="Rychlik I."/>
        </authorList>
    </citation>
    <scope>NUCLEOTIDE SEQUENCE [LARGE SCALE GENOMIC DNA]</scope>
    <source>
        <strain evidence="2 3">An425</strain>
    </source>
</reference>
<name>A0ABS2G3W1_FUSMR</name>
<feature type="non-terminal residue" evidence="2">
    <location>
        <position position="114"/>
    </location>
</feature>